<dbReference type="Proteomes" id="UP000192900">
    <property type="component" value="Chromosome"/>
</dbReference>
<dbReference type="AlphaFoldDB" id="A0A1W6B6V2"/>
<dbReference type="PROSITE" id="PS51409">
    <property type="entry name" value="ARGINASE_2"/>
    <property type="match status" value="1"/>
</dbReference>
<evidence type="ECO:0000256" key="8">
    <source>
        <dbReference type="PROSITE-ProRule" id="PRU00742"/>
    </source>
</evidence>
<evidence type="ECO:0000313" key="11">
    <source>
        <dbReference type="Proteomes" id="UP000192900"/>
    </source>
</evidence>
<dbReference type="GO" id="GO:0019557">
    <property type="term" value="P:L-histidine catabolic process to glutamate and formate"/>
    <property type="evidence" value="ECO:0007669"/>
    <property type="project" value="UniProtKB-UniPathway"/>
</dbReference>
<evidence type="ECO:0000256" key="4">
    <source>
        <dbReference type="ARBA" id="ARBA00023211"/>
    </source>
</evidence>
<feature type="binding site" evidence="5">
    <location>
        <position position="157"/>
    </location>
    <ligand>
        <name>Mn(2+)</name>
        <dbReference type="ChEBI" id="CHEBI:29035"/>
        <label>2</label>
    </ligand>
</feature>
<name>A0A1W6B6V2_9GAMM</name>
<dbReference type="PROSITE" id="PS01053">
    <property type="entry name" value="ARGINASE_1"/>
    <property type="match status" value="1"/>
</dbReference>
<reference evidence="10 11" key="1">
    <citation type="submission" date="2017-02" db="EMBL/GenBank/DDBJ databases">
        <title>Complete genome sequence of the drought resistance-promoting endophyte Pantoea alhagi LTYR-11Z.</title>
        <authorList>
            <person name="Zhang L."/>
        </authorList>
    </citation>
    <scope>NUCLEOTIDE SEQUENCE [LARGE SCALE GENOMIC DNA]</scope>
    <source>
        <strain evidence="10 11">LTYR-11Z</strain>
    </source>
</reference>
<dbReference type="GO" id="GO:0050415">
    <property type="term" value="F:formimidoylglutamase activity"/>
    <property type="evidence" value="ECO:0007669"/>
    <property type="project" value="UniProtKB-UniRule"/>
</dbReference>
<dbReference type="EMBL" id="CP019706">
    <property type="protein sequence ID" value="ARJ42789.1"/>
    <property type="molecule type" value="Genomic_DNA"/>
</dbReference>
<dbReference type="KEGG" id="palh:B1H58_12645"/>
<comment type="cofactor">
    <cofactor evidence="5 7">
        <name>Mn(2+)</name>
        <dbReference type="ChEBI" id="CHEBI:29035"/>
    </cofactor>
    <text evidence="5 7">Binds 2 manganese ions per subunit.</text>
</comment>
<feature type="binding site" evidence="7">
    <location>
        <position position="247"/>
    </location>
    <ligand>
        <name>Mn(2+)</name>
        <dbReference type="ChEBI" id="CHEBI:29035"/>
        <label>1</label>
    </ligand>
</feature>
<dbReference type="Gene3D" id="3.40.800.10">
    <property type="entry name" value="Ureohydrolase domain"/>
    <property type="match status" value="1"/>
</dbReference>
<dbReference type="PANTHER" id="PTHR11358:SF35">
    <property type="entry name" value="FORMIMIDOYLGLUTAMASE"/>
    <property type="match status" value="1"/>
</dbReference>
<dbReference type="GO" id="GO:0008783">
    <property type="term" value="F:agmatinase activity"/>
    <property type="evidence" value="ECO:0007669"/>
    <property type="project" value="TreeGrafter"/>
</dbReference>
<feature type="binding site" evidence="7">
    <location>
        <position position="157"/>
    </location>
    <ligand>
        <name>Mn(2+)</name>
        <dbReference type="ChEBI" id="CHEBI:29035"/>
        <label>1</label>
    </ligand>
</feature>
<dbReference type="PANTHER" id="PTHR11358">
    <property type="entry name" value="ARGINASE/AGMATINASE"/>
    <property type="match status" value="1"/>
</dbReference>
<gene>
    <name evidence="5" type="primary">hutG</name>
    <name evidence="10" type="ORF">B1H58_12645</name>
</gene>
<evidence type="ECO:0000256" key="1">
    <source>
        <dbReference type="ARBA" id="ARBA00022723"/>
    </source>
</evidence>
<evidence type="ECO:0000313" key="10">
    <source>
        <dbReference type="EMBL" id="ARJ42789.1"/>
    </source>
</evidence>
<keyword evidence="11" id="KW-1185">Reference proteome</keyword>
<evidence type="ECO:0000256" key="5">
    <source>
        <dbReference type="HAMAP-Rule" id="MF_00737"/>
    </source>
</evidence>
<dbReference type="NCBIfam" id="TIGR01227">
    <property type="entry name" value="hutG"/>
    <property type="match status" value="1"/>
</dbReference>
<keyword evidence="4 5" id="KW-0464">Manganese</keyword>
<dbReference type="GO" id="GO:0019556">
    <property type="term" value="P:L-histidine catabolic process to glutamate and formamide"/>
    <property type="evidence" value="ECO:0007669"/>
    <property type="project" value="UniProtKB-UniRule"/>
</dbReference>
<comment type="function">
    <text evidence="5">Catalyzes the conversion of N-formimidoyl-L-glutamate to L-glutamate and formamide.</text>
</comment>
<evidence type="ECO:0000256" key="6">
    <source>
        <dbReference type="NCBIfam" id="TIGR01227"/>
    </source>
</evidence>
<dbReference type="InterPro" id="IPR023696">
    <property type="entry name" value="Ureohydrolase_dom_sf"/>
</dbReference>
<dbReference type="STRING" id="1891675.B1H58_12645"/>
<dbReference type="CDD" id="cd09988">
    <property type="entry name" value="Formimidoylglutamase"/>
    <property type="match status" value="1"/>
</dbReference>
<dbReference type="GO" id="GO:0033389">
    <property type="term" value="P:putrescine biosynthetic process from arginine, via agmatine"/>
    <property type="evidence" value="ECO:0007669"/>
    <property type="project" value="TreeGrafter"/>
</dbReference>
<feature type="binding site" evidence="5">
    <location>
        <position position="155"/>
    </location>
    <ligand>
        <name>Mn(2+)</name>
        <dbReference type="ChEBI" id="CHEBI:29035"/>
        <label>2</label>
    </ligand>
</feature>
<dbReference type="RefSeq" id="WP_085070770.1">
    <property type="nucleotide sequence ID" value="NZ_CP019706.1"/>
</dbReference>
<feature type="binding site" evidence="5 7">
    <location>
        <position position="159"/>
    </location>
    <ligand>
        <name>Mn(2+)</name>
        <dbReference type="ChEBI" id="CHEBI:29035"/>
        <label>1</label>
    </ligand>
</feature>
<dbReference type="HAMAP" id="MF_00737">
    <property type="entry name" value="Formimidoylglutam"/>
    <property type="match status" value="1"/>
</dbReference>
<dbReference type="SUPFAM" id="SSF52768">
    <property type="entry name" value="Arginase/deacetylase"/>
    <property type="match status" value="1"/>
</dbReference>
<keyword evidence="1 5" id="KW-0479">Metal-binding</keyword>
<dbReference type="EC" id="3.5.3.8" evidence="5 6"/>
<dbReference type="InterPro" id="IPR006035">
    <property type="entry name" value="Ureohydrolase"/>
</dbReference>
<accession>A0A1W6B6V2</accession>
<comment type="catalytic activity">
    <reaction evidence="5">
        <text>N-formimidoyl-L-glutamate + H2O = formamide + L-glutamate</text>
        <dbReference type="Rhea" id="RHEA:22492"/>
        <dbReference type="ChEBI" id="CHEBI:15377"/>
        <dbReference type="ChEBI" id="CHEBI:16397"/>
        <dbReference type="ChEBI" id="CHEBI:29985"/>
        <dbReference type="ChEBI" id="CHEBI:58928"/>
        <dbReference type="EC" id="3.5.3.8"/>
    </reaction>
</comment>
<dbReference type="UniPathway" id="UPA00379">
    <property type="reaction ID" value="UER00552"/>
</dbReference>
<dbReference type="OrthoDB" id="9789727at2"/>
<evidence type="ECO:0000256" key="9">
    <source>
        <dbReference type="RuleBase" id="RU003684"/>
    </source>
</evidence>
<dbReference type="GO" id="GO:0030145">
    <property type="term" value="F:manganese ion binding"/>
    <property type="evidence" value="ECO:0007669"/>
    <property type="project" value="UniProtKB-UniRule"/>
</dbReference>
<evidence type="ECO:0000256" key="2">
    <source>
        <dbReference type="ARBA" id="ARBA00022801"/>
    </source>
</evidence>
<feature type="binding site" evidence="5 7">
    <location>
        <position position="245"/>
    </location>
    <ligand>
        <name>Mn(2+)</name>
        <dbReference type="ChEBI" id="CHEBI:29035"/>
        <label>1</label>
    </ligand>
</feature>
<comment type="similarity">
    <text evidence="5 8 9">Belongs to the arginase family.</text>
</comment>
<keyword evidence="2 5" id="KW-0378">Hydrolase</keyword>
<protein>
    <recommendedName>
        <fullName evidence="5 6">Formimidoylglutamase</fullName>
        <ecNumber evidence="5 6">3.5.3.8</ecNumber>
    </recommendedName>
    <alternativeName>
        <fullName evidence="5">Formiminoglutamase</fullName>
    </alternativeName>
    <alternativeName>
        <fullName evidence="5">Formiminoglutamate hydrolase</fullName>
    </alternativeName>
</protein>
<dbReference type="InterPro" id="IPR020855">
    <property type="entry name" value="Ureohydrolase_Mn_BS"/>
</dbReference>
<feature type="binding site" evidence="5 7">
    <location>
        <position position="155"/>
    </location>
    <ligand>
        <name>Mn(2+)</name>
        <dbReference type="ChEBI" id="CHEBI:29035"/>
        <label>1</label>
    </ligand>
</feature>
<feature type="binding site" evidence="5 7">
    <location>
        <position position="130"/>
    </location>
    <ligand>
        <name>Mn(2+)</name>
        <dbReference type="ChEBI" id="CHEBI:29035"/>
        <label>1</label>
    </ligand>
</feature>
<comment type="pathway">
    <text evidence="5">Amino-acid degradation; L-histidine degradation into L-glutamate; L-glutamate from N-formimidoyl-L-glutamate (hydrolase route): step 1/1.</text>
</comment>
<dbReference type="InterPro" id="IPR005923">
    <property type="entry name" value="HutG"/>
</dbReference>
<dbReference type="PIRSF" id="PIRSF036979">
    <property type="entry name" value="Arginase"/>
    <property type="match status" value="1"/>
</dbReference>
<keyword evidence="3 5" id="KW-0369">Histidine metabolism</keyword>
<organism evidence="10 11">
    <name type="scientific">Pantoea alhagi</name>
    <dbReference type="NCBI Taxonomy" id="1891675"/>
    <lineage>
        <taxon>Bacteria</taxon>
        <taxon>Pseudomonadati</taxon>
        <taxon>Pseudomonadota</taxon>
        <taxon>Gammaproteobacteria</taxon>
        <taxon>Enterobacterales</taxon>
        <taxon>Erwiniaceae</taxon>
        <taxon>Pantoea</taxon>
    </lineage>
</organism>
<sequence length="317" mass="34410">MKQWRPTSAEVWQGRDDSGEAANALRLFQTITCSTTFCPEQLPGDIALLGFACDEGVRRNNGRTGAAQAPAILRRALANLASHAEHTRLADCGDIFVEQDNLEQAQQALREAVLACQRAGKRTLVLGGGHETALGHGLGVLDAFPQEKVGIINLDAHLDLRHAPQATSGTPFRQLAHYCETQQRDFRYACCGLSMAANTQALLDEAACRHVTIVEDLRCLSAPTEAIAQLEQFMADLDRIYLTIDLDVLPAWEMPAVSAPAALGVPCAILLQLLAAICRSGKLQAVDLVEFNPSHDRDGQGARVAARIAWQVARWWG</sequence>
<feature type="binding site" evidence="5">
    <location>
        <position position="245"/>
    </location>
    <ligand>
        <name>Mn(2+)</name>
        <dbReference type="ChEBI" id="CHEBI:29035"/>
        <label>2</label>
    </ligand>
</feature>
<proteinExistence type="inferred from homology"/>
<evidence type="ECO:0000256" key="7">
    <source>
        <dbReference type="PIRSR" id="PIRSR036979-1"/>
    </source>
</evidence>
<dbReference type="Pfam" id="PF00491">
    <property type="entry name" value="Arginase"/>
    <property type="match status" value="1"/>
</dbReference>
<evidence type="ECO:0000256" key="3">
    <source>
        <dbReference type="ARBA" id="ARBA00022808"/>
    </source>
</evidence>
<feature type="binding site" evidence="5">
    <location>
        <position position="247"/>
    </location>
    <ligand>
        <name>Mn(2+)</name>
        <dbReference type="ChEBI" id="CHEBI:29035"/>
        <label>2</label>
    </ligand>
</feature>